<name>A0A370GTK1_9NOCA</name>
<protein>
    <submittedName>
        <fullName evidence="1">Uncharacterized protein</fullName>
    </submittedName>
</protein>
<gene>
    <name evidence="1" type="ORF">DFR68_11045</name>
</gene>
<proteinExistence type="predicted"/>
<accession>A0A370GTK1</accession>
<reference evidence="1 2" key="1">
    <citation type="submission" date="2018-07" db="EMBL/GenBank/DDBJ databases">
        <title>Genomic Encyclopedia of Type Strains, Phase IV (KMG-IV): sequencing the most valuable type-strain genomes for metagenomic binning, comparative biology and taxonomic classification.</title>
        <authorList>
            <person name="Goeker M."/>
        </authorList>
    </citation>
    <scope>NUCLEOTIDE SEQUENCE [LARGE SCALE GENOMIC DNA]</scope>
    <source>
        <strain evidence="1 2">DSM 44952</strain>
    </source>
</reference>
<keyword evidence="2" id="KW-1185">Reference proteome</keyword>
<comment type="caution">
    <text evidence="1">The sequence shown here is derived from an EMBL/GenBank/DDBJ whole genome shotgun (WGS) entry which is preliminary data.</text>
</comment>
<dbReference type="AlphaFoldDB" id="A0A370GTK1"/>
<evidence type="ECO:0000313" key="1">
    <source>
        <dbReference type="EMBL" id="RDI46640.1"/>
    </source>
</evidence>
<organism evidence="1 2">
    <name type="scientific">Nocardia mexicana</name>
    <dbReference type="NCBI Taxonomy" id="279262"/>
    <lineage>
        <taxon>Bacteria</taxon>
        <taxon>Bacillati</taxon>
        <taxon>Actinomycetota</taxon>
        <taxon>Actinomycetes</taxon>
        <taxon>Mycobacteriales</taxon>
        <taxon>Nocardiaceae</taxon>
        <taxon>Nocardia</taxon>
    </lineage>
</organism>
<dbReference type="EMBL" id="QQAZ01000010">
    <property type="protein sequence ID" value="RDI46640.1"/>
    <property type="molecule type" value="Genomic_DNA"/>
</dbReference>
<dbReference type="Proteomes" id="UP000255355">
    <property type="component" value="Unassembled WGS sequence"/>
</dbReference>
<sequence>MVAHNRFRAMPSTTIVPGMPSTTIVPGMPSTTIVPGMPSTTIVPGMPSTVVVPGMLLAGIHTSDAVDSGQSVPEIRASAPE</sequence>
<evidence type="ECO:0000313" key="2">
    <source>
        <dbReference type="Proteomes" id="UP000255355"/>
    </source>
</evidence>